<dbReference type="PANTHER" id="PTHR21600">
    <property type="entry name" value="MITOCHONDRIAL RNA PSEUDOURIDINE SYNTHASE"/>
    <property type="match status" value="1"/>
</dbReference>
<reference evidence="3" key="1">
    <citation type="submission" date="2021-01" db="EMBL/GenBank/DDBJ databases">
        <title>Modified the classification status of verrucomicrobia.</title>
        <authorList>
            <person name="Feng X."/>
        </authorList>
    </citation>
    <scope>NUCLEOTIDE SEQUENCE</scope>
    <source>
        <strain evidence="3">JCM 18052</strain>
    </source>
</reference>
<dbReference type="InterPro" id="IPR006224">
    <property type="entry name" value="PsdUridine_synth_RluA-like_CS"/>
</dbReference>
<accession>A0A934R1M6</accession>
<dbReference type="GO" id="GO:0009982">
    <property type="term" value="F:pseudouridine synthase activity"/>
    <property type="evidence" value="ECO:0007669"/>
    <property type="project" value="InterPro"/>
</dbReference>
<proteinExistence type="inferred from homology"/>
<dbReference type="GO" id="GO:0140098">
    <property type="term" value="F:catalytic activity, acting on RNA"/>
    <property type="evidence" value="ECO:0007669"/>
    <property type="project" value="UniProtKB-ARBA"/>
</dbReference>
<dbReference type="InterPro" id="IPR020103">
    <property type="entry name" value="PsdUridine_synth_cat_dom_sf"/>
</dbReference>
<dbReference type="InterPro" id="IPR006145">
    <property type="entry name" value="PsdUridine_synth_RsuA/RluA"/>
</dbReference>
<evidence type="ECO:0000256" key="1">
    <source>
        <dbReference type="ARBA" id="ARBA00010876"/>
    </source>
</evidence>
<comment type="similarity">
    <text evidence="1">Belongs to the pseudouridine synthase RluA family.</text>
</comment>
<dbReference type="AlphaFoldDB" id="A0A934R1M6"/>
<dbReference type="EMBL" id="JAENIK010000011">
    <property type="protein sequence ID" value="MBK1816723.1"/>
    <property type="molecule type" value="Genomic_DNA"/>
</dbReference>
<sequence length="265" mass="30099">MSLQVVVNFRVIDESDDWIVVDKPAPLIVHPANDKPEPTLLGGLEQLLAFEIENGACLGIITRLDRETSGIVLVAKHTRAARELGWIFERRQAHKEYLAIVHGWPEEEEWECAEPMLRAGELGPSPIWVRQTVHSTGKECRTRFRVERRFQRGGARFSLIRCFPETGRMHQIRVHLAHAGFPILGDKIYSGDGSEYLEWMADGWTADLQTRLILPRHALHATMLGIPWEGKPVGWESGLPTDMDEFCEGREISVTPGVVIWSRHD</sequence>
<dbReference type="Proteomes" id="UP000600139">
    <property type="component" value="Unassembled WGS sequence"/>
</dbReference>
<dbReference type="Pfam" id="PF00849">
    <property type="entry name" value="PseudoU_synth_2"/>
    <property type="match status" value="1"/>
</dbReference>
<dbReference type="InterPro" id="IPR050188">
    <property type="entry name" value="RluA_PseudoU_synthase"/>
</dbReference>
<organism evidence="3 4">
    <name type="scientific">Luteolibacter yonseiensis</name>
    <dbReference type="NCBI Taxonomy" id="1144680"/>
    <lineage>
        <taxon>Bacteria</taxon>
        <taxon>Pseudomonadati</taxon>
        <taxon>Verrucomicrobiota</taxon>
        <taxon>Verrucomicrobiia</taxon>
        <taxon>Verrucomicrobiales</taxon>
        <taxon>Verrucomicrobiaceae</taxon>
        <taxon>Luteolibacter</taxon>
    </lineage>
</organism>
<dbReference type="Gene3D" id="3.30.2350.10">
    <property type="entry name" value="Pseudouridine synthase"/>
    <property type="match status" value="1"/>
</dbReference>
<gene>
    <name evidence="3" type="ORF">JIN84_13940</name>
</gene>
<protein>
    <submittedName>
        <fullName evidence="3">RNA pseudouridine synthase</fullName>
    </submittedName>
</protein>
<dbReference type="GO" id="GO:0000455">
    <property type="term" value="P:enzyme-directed rRNA pseudouridine synthesis"/>
    <property type="evidence" value="ECO:0007669"/>
    <property type="project" value="TreeGrafter"/>
</dbReference>
<dbReference type="SUPFAM" id="SSF55120">
    <property type="entry name" value="Pseudouridine synthase"/>
    <property type="match status" value="1"/>
</dbReference>
<name>A0A934R1M6_9BACT</name>
<dbReference type="RefSeq" id="WP_200351651.1">
    <property type="nucleotide sequence ID" value="NZ_BAABHZ010000006.1"/>
</dbReference>
<dbReference type="CDD" id="cd02869">
    <property type="entry name" value="PseudoU_synth_RluA_like"/>
    <property type="match status" value="1"/>
</dbReference>
<dbReference type="PROSITE" id="PS01129">
    <property type="entry name" value="PSI_RLU"/>
    <property type="match status" value="1"/>
</dbReference>
<keyword evidence="4" id="KW-1185">Reference proteome</keyword>
<dbReference type="PANTHER" id="PTHR21600:SF87">
    <property type="entry name" value="RNA PSEUDOURIDYLATE SYNTHASE DOMAIN-CONTAINING PROTEIN 1"/>
    <property type="match status" value="1"/>
</dbReference>
<evidence type="ECO:0000313" key="3">
    <source>
        <dbReference type="EMBL" id="MBK1816723.1"/>
    </source>
</evidence>
<evidence type="ECO:0000259" key="2">
    <source>
        <dbReference type="Pfam" id="PF00849"/>
    </source>
</evidence>
<comment type="caution">
    <text evidence="3">The sequence shown here is derived from an EMBL/GenBank/DDBJ whole genome shotgun (WGS) entry which is preliminary data.</text>
</comment>
<evidence type="ECO:0000313" key="4">
    <source>
        <dbReference type="Proteomes" id="UP000600139"/>
    </source>
</evidence>
<feature type="domain" description="Pseudouridine synthase RsuA/RluA-like" evidence="2">
    <location>
        <begin position="17"/>
        <end position="178"/>
    </location>
</feature>
<dbReference type="GO" id="GO:0003723">
    <property type="term" value="F:RNA binding"/>
    <property type="evidence" value="ECO:0007669"/>
    <property type="project" value="InterPro"/>
</dbReference>